<dbReference type="Pfam" id="PF01739">
    <property type="entry name" value="CheR"/>
    <property type="match status" value="1"/>
</dbReference>
<accession>A0A1M5YCI9</accession>
<sequence>MSQLCPDQYQRFASFLQQQSGIELGDNKQYLVRSRLTPLLERHNHSTLADLVHAAMQMGQHQLRTEVVEAMTTNETFWFRDGYPFELMLTEVLPELAGRVGRPRIWSAACSSGQEPYSLAMTLQEFRLKNPGRLMQGAELLATDIDNQILAQAQAGEYDALAMARGLTEQRKQRFFEPLERGRMRIKPELRQAVSFRRANLLDSYVLLGKFDVIFCRNVLIYFSPDNKRKILRQFAAALNPGGYLFLGASESLSGLADEFEMVRYPGGMVYRRR</sequence>
<dbReference type="InterPro" id="IPR050903">
    <property type="entry name" value="Bact_Chemotaxis_MeTrfase"/>
</dbReference>
<dbReference type="SMART" id="SM00138">
    <property type="entry name" value="MeTrc"/>
    <property type="match status" value="1"/>
</dbReference>
<dbReference type="Gene3D" id="3.40.50.150">
    <property type="entry name" value="Vaccinia Virus protein VP39"/>
    <property type="match status" value="1"/>
</dbReference>
<dbReference type="InterPro" id="IPR022641">
    <property type="entry name" value="CheR_N"/>
</dbReference>
<comment type="catalytic activity">
    <reaction evidence="1 5">
        <text>L-glutamyl-[protein] + S-adenosyl-L-methionine = [protein]-L-glutamate 5-O-methyl ester + S-adenosyl-L-homocysteine</text>
        <dbReference type="Rhea" id="RHEA:24452"/>
        <dbReference type="Rhea" id="RHEA-COMP:10208"/>
        <dbReference type="Rhea" id="RHEA-COMP:10311"/>
        <dbReference type="ChEBI" id="CHEBI:29973"/>
        <dbReference type="ChEBI" id="CHEBI:57856"/>
        <dbReference type="ChEBI" id="CHEBI:59789"/>
        <dbReference type="ChEBI" id="CHEBI:82795"/>
        <dbReference type="EC" id="2.1.1.80"/>
    </reaction>
</comment>
<dbReference type="PANTHER" id="PTHR24422">
    <property type="entry name" value="CHEMOTAXIS PROTEIN METHYLTRANSFERASE"/>
    <property type="match status" value="1"/>
</dbReference>
<evidence type="ECO:0000256" key="3">
    <source>
        <dbReference type="ARBA" id="ARBA00022679"/>
    </source>
</evidence>
<proteinExistence type="predicted"/>
<evidence type="ECO:0000256" key="6">
    <source>
        <dbReference type="PIRSR" id="PIRSR000410-1"/>
    </source>
</evidence>
<dbReference type="InterPro" id="IPR022642">
    <property type="entry name" value="CheR_C"/>
</dbReference>
<feature type="binding site" evidence="6">
    <location>
        <position position="144"/>
    </location>
    <ligand>
        <name>S-adenosyl-L-methionine</name>
        <dbReference type="ChEBI" id="CHEBI:59789"/>
    </ligand>
</feature>
<dbReference type="PIRSF" id="PIRSF000410">
    <property type="entry name" value="CheR"/>
    <property type="match status" value="1"/>
</dbReference>
<dbReference type="EC" id="2.1.1.80" evidence="5"/>
<feature type="binding site" evidence="6">
    <location>
        <position position="74"/>
    </location>
    <ligand>
        <name>S-adenosyl-L-methionine</name>
        <dbReference type="ChEBI" id="CHEBI:59789"/>
    </ligand>
</feature>
<dbReference type="PROSITE" id="PS50123">
    <property type="entry name" value="CHER"/>
    <property type="match status" value="1"/>
</dbReference>
<feature type="binding site" evidence="6">
    <location>
        <position position="115"/>
    </location>
    <ligand>
        <name>S-adenosyl-L-methionine</name>
        <dbReference type="ChEBI" id="CHEBI:59789"/>
    </ligand>
</feature>
<feature type="domain" description="CheR-type methyltransferase" evidence="7">
    <location>
        <begin position="1"/>
        <end position="274"/>
    </location>
</feature>
<dbReference type="Proteomes" id="UP000184268">
    <property type="component" value="Unassembled WGS sequence"/>
</dbReference>
<evidence type="ECO:0000256" key="2">
    <source>
        <dbReference type="ARBA" id="ARBA00022603"/>
    </source>
</evidence>
<feature type="binding site" evidence="6">
    <location>
        <begin position="217"/>
        <end position="218"/>
    </location>
    <ligand>
        <name>S-adenosyl-L-methionine</name>
        <dbReference type="ChEBI" id="CHEBI:59789"/>
    </ligand>
</feature>
<evidence type="ECO:0000256" key="4">
    <source>
        <dbReference type="ARBA" id="ARBA00022691"/>
    </source>
</evidence>
<dbReference type="AlphaFoldDB" id="A0A1M5YCI9"/>
<keyword evidence="2 5" id="KW-0489">Methyltransferase</keyword>
<keyword evidence="4 5" id="KW-0949">S-adenosyl-L-methionine</keyword>
<dbReference type="PANTHER" id="PTHR24422:SF21">
    <property type="entry name" value="CHEMOTAXIS PROTEIN METHYLTRANSFERASE 1"/>
    <property type="match status" value="1"/>
</dbReference>
<name>A0A1M5YCI9_9GAMM</name>
<keyword evidence="3 5" id="KW-0808">Transferase</keyword>
<dbReference type="EMBL" id="FQXG01000007">
    <property type="protein sequence ID" value="SHI09243.1"/>
    <property type="molecule type" value="Genomic_DNA"/>
</dbReference>
<keyword evidence="9" id="KW-1185">Reference proteome</keyword>
<dbReference type="SUPFAM" id="SSF47757">
    <property type="entry name" value="Chemotaxis receptor methyltransferase CheR, N-terminal domain"/>
    <property type="match status" value="1"/>
</dbReference>
<feature type="binding site" evidence="6">
    <location>
        <position position="80"/>
    </location>
    <ligand>
        <name>S-adenosyl-L-methionine</name>
        <dbReference type="ChEBI" id="CHEBI:59789"/>
    </ligand>
</feature>
<dbReference type="Gene3D" id="1.10.155.10">
    <property type="entry name" value="Chemotaxis receptor methyltransferase CheR, N-terminal domain"/>
    <property type="match status" value="1"/>
</dbReference>
<evidence type="ECO:0000313" key="8">
    <source>
        <dbReference type="EMBL" id="SHI09243.1"/>
    </source>
</evidence>
<feature type="binding site" evidence="6">
    <location>
        <begin position="200"/>
        <end position="201"/>
    </location>
    <ligand>
        <name>S-adenosyl-L-methionine</name>
        <dbReference type="ChEBI" id="CHEBI:59789"/>
    </ligand>
</feature>
<evidence type="ECO:0000256" key="1">
    <source>
        <dbReference type="ARBA" id="ARBA00001541"/>
    </source>
</evidence>
<organism evidence="8 9">
    <name type="scientific">Ferrimonas marina</name>
    <dbReference type="NCBI Taxonomy" id="299255"/>
    <lineage>
        <taxon>Bacteria</taxon>
        <taxon>Pseudomonadati</taxon>
        <taxon>Pseudomonadota</taxon>
        <taxon>Gammaproteobacteria</taxon>
        <taxon>Alteromonadales</taxon>
        <taxon>Ferrimonadaceae</taxon>
        <taxon>Ferrimonas</taxon>
    </lineage>
</organism>
<comment type="function">
    <text evidence="5">Methylation of the membrane-bound methyl-accepting chemotaxis proteins (MCP) to form gamma-glutamyl methyl ester residues in MCP.</text>
</comment>
<feature type="binding site" evidence="6">
    <location>
        <position position="76"/>
    </location>
    <ligand>
        <name>S-adenosyl-L-methionine</name>
        <dbReference type="ChEBI" id="CHEBI:59789"/>
    </ligand>
</feature>
<protein>
    <recommendedName>
        <fullName evidence="5">Chemotaxis protein methyltransferase</fullName>
        <ecNumber evidence="5">2.1.1.80</ecNumber>
    </recommendedName>
</protein>
<dbReference type="InterPro" id="IPR026024">
    <property type="entry name" value="Chemotaxis_MeTrfase_CheR"/>
</dbReference>
<dbReference type="Pfam" id="PF03705">
    <property type="entry name" value="CheR_N"/>
    <property type="match status" value="1"/>
</dbReference>
<dbReference type="GO" id="GO:0032259">
    <property type="term" value="P:methylation"/>
    <property type="evidence" value="ECO:0007669"/>
    <property type="project" value="UniProtKB-KW"/>
</dbReference>
<reference evidence="8 9" key="1">
    <citation type="submission" date="2016-11" db="EMBL/GenBank/DDBJ databases">
        <authorList>
            <person name="Jaros S."/>
            <person name="Januszkiewicz K."/>
            <person name="Wedrychowicz H."/>
        </authorList>
    </citation>
    <scope>NUCLEOTIDE SEQUENCE [LARGE SCALE GENOMIC DNA]</scope>
    <source>
        <strain evidence="8 9">DSM 16917</strain>
    </source>
</reference>
<dbReference type="InterPro" id="IPR000780">
    <property type="entry name" value="CheR_MeTrfase"/>
</dbReference>
<gene>
    <name evidence="8" type="ORF">SAMN02745129_4030</name>
</gene>
<dbReference type="GO" id="GO:0008983">
    <property type="term" value="F:protein-glutamate O-methyltransferase activity"/>
    <property type="evidence" value="ECO:0007669"/>
    <property type="project" value="UniProtKB-EC"/>
</dbReference>
<evidence type="ECO:0000256" key="5">
    <source>
        <dbReference type="PIRNR" id="PIRNR000410"/>
    </source>
</evidence>
<dbReference type="InterPro" id="IPR029063">
    <property type="entry name" value="SAM-dependent_MTases_sf"/>
</dbReference>
<dbReference type="STRING" id="299255.SAMN02745129_4030"/>
<evidence type="ECO:0000259" key="7">
    <source>
        <dbReference type="PROSITE" id="PS50123"/>
    </source>
</evidence>
<dbReference type="OrthoDB" id="9816309at2"/>
<dbReference type="SUPFAM" id="SSF53335">
    <property type="entry name" value="S-adenosyl-L-methionine-dependent methyltransferases"/>
    <property type="match status" value="1"/>
</dbReference>
<evidence type="ECO:0000313" key="9">
    <source>
        <dbReference type="Proteomes" id="UP000184268"/>
    </source>
</evidence>
<dbReference type="CDD" id="cd02440">
    <property type="entry name" value="AdoMet_MTases"/>
    <property type="match status" value="1"/>
</dbReference>
<dbReference type="InterPro" id="IPR036804">
    <property type="entry name" value="CheR_N_sf"/>
</dbReference>
<dbReference type="PRINTS" id="PR00996">
    <property type="entry name" value="CHERMTFRASE"/>
</dbReference>